<organism evidence="3 4">
    <name type="scientific">Epilithonimonas arachidiradicis</name>
    <dbReference type="NCBI Taxonomy" id="1617282"/>
    <lineage>
        <taxon>Bacteria</taxon>
        <taxon>Pseudomonadati</taxon>
        <taxon>Bacteroidota</taxon>
        <taxon>Flavobacteriia</taxon>
        <taxon>Flavobacteriales</taxon>
        <taxon>Weeksellaceae</taxon>
        <taxon>Chryseobacterium group</taxon>
        <taxon>Epilithonimonas</taxon>
    </lineage>
</organism>
<comment type="caution">
    <text evidence="3">The sequence shown here is derived from an EMBL/GenBank/DDBJ whole genome shotgun (WGS) entry which is preliminary data.</text>
</comment>
<reference evidence="5" key="3">
    <citation type="journal article" date="2019" name="Int. J. Syst. Evol. Microbiol.">
        <title>The Global Catalogue of Microorganisms (GCM) 10K type strain sequencing project: providing services to taxonomists for standard genome sequencing and annotation.</title>
        <authorList>
            <consortium name="The Broad Institute Genomics Platform"/>
            <consortium name="The Broad Institute Genome Sequencing Center for Infectious Disease"/>
            <person name="Wu L."/>
            <person name="Ma J."/>
        </authorList>
    </citation>
    <scope>NUCLEOTIDE SEQUENCE [LARGE SCALE GENOMIC DNA]</scope>
    <source>
        <strain evidence="5">CCM 8490</strain>
    </source>
</reference>
<feature type="signal peptide" evidence="1">
    <location>
        <begin position="1"/>
        <end position="20"/>
    </location>
</feature>
<dbReference type="Proteomes" id="UP000658202">
    <property type="component" value="Unassembled WGS sequence"/>
</dbReference>
<dbReference type="Pfam" id="PF14903">
    <property type="entry name" value="WG_beta_rep"/>
    <property type="match status" value="1"/>
</dbReference>
<keyword evidence="5" id="KW-1185">Reference proteome</keyword>
<sequence>MKIYLFFVHLLIHLSISAQAIPELYPANDKKTGHLGYYLEDGTNVVKPQFCSASYNTDGYYLVSKAEHKFDEYGRRDQNHIPGTEKFGLLDGKGNFIIDLNNDYEGIGVGDSVIYVIKNNLYGTVNDKNEIVIPIEYSTLEIDDKNRIRAQKKNKYGVINHLNKIIIPFQYDFIGSTMPDGKGFLAIVRTENKTSVINQDNQLIVPLTKYSLMDLYKTVIVASNNEKFGVLDYKLNPILPFEFESIYVEENEIKAYKDEYRYIYSLKGELIKKENISEGVKMVN</sequence>
<dbReference type="AlphaFoldDB" id="A0A420DBL5"/>
<reference evidence="2" key="4">
    <citation type="submission" date="2024-05" db="EMBL/GenBank/DDBJ databases">
        <authorList>
            <person name="Sun Q."/>
            <person name="Sedlacek I."/>
        </authorList>
    </citation>
    <scope>NUCLEOTIDE SEQUENCE</scope>
    <source>
        <strain evidence="2">CCM 8490</strain>
    </source>
</reference>
<dbReference type="Proteomes" id="UP000285906">
    <property type="component" value="Unassembled WGS sequence"/>
</dbReference>
<gene>
    <name evidence="3" type="ORF">BXY58_0941</name>
    <name evidence="2" type="ORF">GCM10007332_15600</name>
</gene>
<dbReference type="InterPro" id="IPR032774">
    <property type="entry name" value="WG_beta_rep"/>
</dbReference>
<dbReference type="RefSeq" id="WP_120212636.1">
    <property type="nucleotide sequence ID" value="NZ_BMCW01000002.1"/>
</dbReference>
<reference evidence="3 4" key="2">
    <citation type="submission" date="2018-09" db="EMBL/GenBank/DDBJ databases">
        <title>Genomic Encyclopedia of Archaeal and Bacterial Type Strains, Phase II (KMG-II): from individual species to whole genera.</title>
        <authorList>
            <person name="Goeker M."/>
        </authorList>
    </citation>
    <scope>NUCLEOTIDE SEQUENCE [LARGE SCALE GENOMIC DNA]</scope>
    <source>
        <strain evidence="3 4">DSM 27620</strain>
    </source>
</reference>
<dbReference type="PANTHER" id="PTHR37841:SF1">
    <property type="entry name" value="DUF3298 DOMAIN-CONTAINING PROTEIN"/>
    <property type="match status" value="1"/>
</dbReference>
<evidence type="ECO:0000313" key="3">
    <source>
        <dbReference type="EMBL" id="RKE88814.1"/>
    </source>
</evidence>
<accession>A0A420DBL5</accession>
<protein>
    <submittedName>
        <fullName evidence="3">WG repeat protein</fullName>
    </submittedName>
</protein>
<proteinExistence type="predicted"/>
<name>A0A420DBL5_9FLAO</name>
<keyword evidence="1" id="KW-0732">Signal</keyword>
<dbReference type="EMBL" id="BMCW01000002">
    <property type="protein sequence ID" value="GGG54847.1"/>
    <property type="molecule type" value="Genomic_DNA"/>
</dbReference>
<feature type="chain" id="PRO_5019059866" evidence="1">
    <location>
        <begin position="21"/>
        <end position="284"/>
    </location>
</feature>
<evidence type="ECO:0000313" key="2">
    <source>
        <dbReference type="EMBL" id="GGG54847.1"/>
    </source>
</evidence>
<dbReference type="EMBL" id="RAQH01000002">
    <property type="protein sequence ID" value="RKE88814.1"/>
    <property type="molecule type" value="Genomic_DNA"/>
</dbReference>
<reference evidence="2" key="1">
    <citation type="journal article" date="2014" name="Int. J. Syst. Evol. Microbiol.">
        <title>Complete genome of a new Firmicutes species belonging to the dominant human colonic microbiota ('Ruminococcus bicirculans') reveals two chromosomes and a selective capacity to utilize plant glucans.</title>
        <authorList>
            <consortium name="NISC Comparative Sequencing Program"/>
            <person name="Wegmann U."/>
            <person name="Louis P."/>
            <person name="Goesmann A."/>
            <person name="Henrissat B."/>
            <person name="Duncan S.H."/>
            <person name="Flint H.J."/>
        </authorList>
    </citation>
    <scope>NUCLEOTIDE SEQUENCE</scope>
    <source>
        <strain evidence="2">CCM 8490</strain>
    </source>
</reference>
<dbReference type="PANTHER" id="PTHR37841">
    <property type="entry name" value="GLR2918 PROTEIN"/>
    <property type="match status" value="1"/>
</dbReference>
<evidence type="ECO:0000313" key="4">
    <source>
        <dbReference type="Proteomes" id="UP000285906"/>
    </source>
</evidence>
<evidence type="ECO:0000313" key="5">
    <source>
        <dbReference type="Proteomes" id="UP000658202"/>
    </source>
</evidence>
<evidence type="ECO:0000256" key="1">
    <source>
        <dbReference type="SAM" id="SignalP"/>
    </source>
</evidence>
<dbReference type="OrthoDB" id="5464673at2"/>